<comment type="cofactor">
    <cofactor evidence="1">
        <name>Zn(2+)</name>
        <dbReference type="ChEBI" id="CHEBI:29105"/>
    </cofactor>
</comment>
<feature type="transmembrane region" description="Helical" evidence="7">
    <location>
        <begin position="36"/>
        <end position="59"/>
    </location>
</feature>
<feature type="transmembrane region" description="Helical" evidence="7">
    <location>
        <begin position="88"/>
        <end position="106"/>
    </location>
</feature>
<feature type="transmembrane region" description="Helical" evidence="7">
    <location>
        <begin position="112"/>
        <end position="135"/>
    </location>
</feature>
<dbReference type="Pfam" id="PF02163">
    <property type="entry name" value="Peptidase_M50"/>
    <property type="match status" value="1"/>
</dbReference>
<dbReference type="InterPro" id="IPR008915">
    <property type="entry name" value="Peptidase_M50"/>
</dbReference>
<comment type="caution">
    <text evidence="9">The sequence shown here is derived from an EMBL/GenBank/DDBJ whole genome shotgun (WGS) entry which is preliminary data.</text>
</comment>
<evidence type="ECO:0000256" key="4">
    <source>
        <dbReference type="ARBA" id="ARBA00022692"/>
    </source>
</evidence>
<feature type="transmembrane region" description="Helical" evidence="7">
    <location>
        <begin position="7"/>
        <end position="24"/>
    </location>
</feature>
<evidence type="ECO:0000256" key="7">
    <source>
        <dbReference type="SAM" id="Phobius"/>
    </source>
</evidence>
<evidence type="ECO:0000259" key="8">
    <source>
        <dbReference type="Pfam" id="PF02163"/>
    </source>
</evidence>
<dbReference type="EMBL" id="NVOR01000026">
    <property type="protein sequence ID" value="PED82796.1"/>
    <property type="molecule type" value="Genomic_DNA"/>
</dbReference>
<keyword evidence="5 7" id="KW-1133">Transmembrane helix</keyword>
<dbReference type="GO" id="GO:0006508">
    <property type="term" value="P:proteolysis"/>
    <property type="evidence" value="ECO:0007669"/>
    <property type="project" value="InterPro"/>
</dbReference>
<keyword evidence="6 7" id="KW-0472">Membrane</keyword>
<evidence type="ECO:0000256" key="2">
    <source>
        <dbReference type="ARBA" id="ARBA00004141"/>
    </source>
</evidence>
<feature type="transmembrane region" description="Helical" evidence="7">
    <location>
        <begin position="142"/>
        <end position="160"/>
    </location>
</feature>
<comment type="subcellular location">
    <subcellularLocation>
        <location evidence="2">Membrane</location>
        <topology evidence="2">Multi-pass membrane protein</topology>
    </subcellularLocation>
</comment>
<dbReference type="GO" id="GO:0016020">
    <property type="term" value="C:membrane"/>
    <property type="evidence" value="ECO:0007669"/>
    <property type="project" value="UniProtKB-SubCell"/>
</dbReference>
<evidence type="ECO:0000256" key="1">
    <source>
        <dbReference type="ARBA" id="ARBA00001947"/>
    </source>
</evidence>
<dbReference type="RefSeq" id="WP_097899852.1">
    <property type="nucleotide sequence ID" value="NZ_NVOR01000026.1"/>
</dbReference>
<evidence type="ECO:0000313" key="10">
    <source>
        <dbReference type="Proteomes" id="UP000221020"/>
    </source>
</evidence>
<reference evidence="9 10" key="1">
    <citation type="submission" date="2017-09" db="EMBL/GenBank/DDBJ databases">
        <title>Large-scale bioinformatics analysis of Bacillus genomes uncovers conserved roles of natural products in bacterial physiology.</title>
        <authorList>
            <consortium name="Agbiome Team Llc"/>
            <person name="Bleich R.M."/>
            <person name="Grubbs K.J."/>
            <person name="Santa Maria K.C."/>
            <person name="Allen S.E."/>
            <person name="Farag S."/>
            <person name="Shank E.A."/>
            <person name="Bowers A."/>
        </authorList>
    </citation>
    <scope>NUCLEOTIDE SEQUENCE [LARGE SCALE GENOMIC DNA]</scope>
    <source>
        <strain evidence="9 10">AFS092012</strain>
    </source>
</reference>
<protein>
    <recommendedName>
        <fullName evidence="8">Peptidase M50 domain-containing protein</fullName>
    </recommendedName>
</protein>
<evidence type="ECO:0000256" key="3">
    <source>
        <dbReference type="ARBA" id="ARBA00007931"/>
    </source>
</evidence>
<name>A0AA91ZTH4_9BACI</name>
<feature type="domain" description="Peptidase M50" evidence="8">
    <location>
        <begin position="39"/>
        <end position="332"/>
    </location>
</feature>
<organism evidence="9 10">
    <name type="scientific">Bacillus pseudomycoides</name>
    <dbReference type="NCBI Taxonomy" id="64104"/>
    <lineage>
        <taxon>Bacteria</taxon>
        <taxon>Bacillati</taxon>
        <taxon>Bacillota</taxon>
        <taxon>Bacilli</taxon>
        <taxon>Bacillales</taxon>
        <taxon>Bacillaceae</taxon>
        <taxon>Bacillus</taxon>
        <taxon>Bacillus cereus group</taxon>
    </lineage>
</organism>
<dbReference type="CDD" id="cd05709">
    <property type="entry name" value="S2P-M50"/>
    <property type="match status" value="1"/>
</dbReference>
<evidence type="ECO:0000256" key="5">
    <source>
        <dbReference type="ARBA" id="ARBA00022989"/>
    </source>
</evidence>
<proteinExistence type="inferred from homology"/>
<evidence type="ECO:0000313" key="9">
    <source>
        <dbReference type="EMBL" id="PED82796.1"/>
    </source>
</evidence>
<evidence type="ECO:0000256" key="6">
    <source>
        <dbReference type="ARBA" id="ARBA00023136"/>
    </source>
</evidence>
<dbReference type="Proteomes" id="UP000221020">
    <property type="component" value="Unassembled WGS sequence"/>
</dbReference>
<gene>
    <name evidence="9" type="ORF">CON65_09665</name>
</gene>
<keyword evidence="4 7" id="KW-0812">Transmembrane</keyword>
<sequence length="358" mass="41267">MDILRRPAFSIVIAFVCSVVYGWIRPEKMQAVMELWGVLVILVLVFAIHELGHVVFGLLNGLQFKFMTAGPITIQKEEGKIRIRENKMWGYFGGIAMLLPPSFYTPNLSKKWAWTTLGGPITSLVCGLLAGYIYMVSYYQSFLYFSILHFVIFLATAIPMKGIMPSDGYQFLILVKGDEKAHQHLHSIQVSSELLSSKRPKDWDNEIVEISKENIKNNEDVGETMSDLMLVFYSKCDREGMEKGITCLERVLQIPVTKANKYFVGSFHSWYLLYKALYDMDDVSLHEMKQHAQAITKLDLHGYYRTHAILKYLEKDTESFHTYMKKAEKELKNAEKSGIGCLQLEREWFELLQKKLVI</sequence>
<dbReference type="AlphaFoldDB" id="A0AA91ZTH4"/>
<comment type="similarity">
    <text evidence="3">Belongs to the peptidase M50B family.</text>
</comment>
<accession>A0AA91ZTH4</accession>